<gene>
    <name evidence="9" type="primary">VCX1</name>
    <name evidence="9" type="ORF">PISL3812_09900</name>
</gene>
<evidence type="ECO:0000259" key="8">
    <source>
        <dbReference type="Pfam" id="PF01699"/>
    </source>
</evidence>
<dbReference type="GO" id="GO:0000329">
    <property type="term" value="C:fungal-type vacuole membrane"/>
    <property type="evidence" value="ECO:0007669"/>
    <property type="project" value="TreeGrafter"/>
</dbReference>
<dbReference type="EMBL" id="CVMT01000020">
    <property type="protein sequence ID" value="CRG92829.1"/>
    <property type="molecule type" value="Genomic_DNA"/>
</dbReference>
<proteinExistence type="predicted"/>
<dbReference type="GO" id="GO:0012505">
    <property type="term" value="C:endomembrane system"/>
    <property type="evidence" value="ECO:0007669"/>
    <property type="project" value="UniProtKB-SubCell"/>
</dbReference>
<evidence type="ECO:0000313" key="9">
    <source>
        <dbReference type="EMBL" id="CRG92829.1"/>
    </source>
</evidence>
<evidence type="ECO:0000313" key="10">
    <source>
        <dbReference type="Proteomes" id="UP000054383"/>
    </source>
</evidence>
<keyword evidence="2" id="KW-0813">Transport</keyword>
<feature type="domain" description="Sodium/calcium exchanger membrane region" evidence="8">
    <location>
        <begin position="50"/>
        <end position="193"/>
    </location>
</feature>
<feature type="transmembrane region" description="Helical" evidence="7">
    <location>
        <begin position="326"/>
        <end position="342"/>
    </location>
</feature>
<keyword evidence="3 7" id="KW-0812">Transmembrane</keyword>
<keyword evidence="4 7" id="KW-1133">Transmembrane helix</keyword>
<dbReference type="STRING" id="28573.A0A0U1MBB2"/>
<feature type="transmembrane region" description="Helical" evidence="7">
    <location>
        <begin position="114"/>
        <end position="139"/>
    </location>
</feature>
<dbReference type="Pfam" id="PF01699">
    <property type="entry name" value="Na_Ca_ex"/>
    <property type="match status" value="1"/>
</dbReference>
<dbReference type="InterPro" id="IPR004713">
    <property type="entry name" value="CaH_exchang"/>
</dbReference>
<dbReference type="OrthoDB" id="1699231at2759"/>
<feature type="transmembrane region" description="Helical" evidence="7">
    <location>
        <begin position="179"/>
        <end position="196"/>
    </location>
</feature>
<accession>A0A0U1MBB2</accession>
<feature type="transmembrane region" description="Helical" evidence="7">
    <location>
        <begin position="251"/>
        <end position="272"/>
    </location>
</feature>
<protein>
    <submittedName>
        <fullName evidence="9">Vacuolar calcium ion transporter</fullName>
    </submittedName>
</protein>
<dbReference type="Proteomes" id="UP000054383">
    <property type="component" value="Unassembled WGS sequence"/>
</dbReference>
<dbReference type="AlphaFoldDB" id="A0A0U1MBB2"/>
<evidence type="ECO:0000256" key="5">
    <source>
        <dbReference type="ARBA" id="ARBA00023065"/>
    </source>
</evidence>
<keyword evidence="6 7" id="KW-0472">Membrane</keyword>
<evidence type="ECO:0000256" key="6">
    <source>
        <dbReference type="ARBA" id="ARBA00023136"/>
    </source>
</evidence>
<dbReference type="PANTHER" id="PTHR31503">
    <property type="entry name" value="VACUOLAR CALCIUM ION TRANSPORTER"/>
    <property type="match status" value="1"/>
</dbReference>
<dbReference type="GO" id="GO:0006874">
    <property type="term" value="P:intracellular calcium ion homeostasis"/>
    <property type="evidence" value="ECO:0007669"/>
    <property type="project" value="TreeGrafter"/>
</dbReference>
<name>A0A0U1MBB2_TALIS</name>
<keyword evidence="5" id="KW-0406">Ion transport</keyword>
<dbReference type="InterPro" id="IPR004837">
    <property type="entry name" value="NaCa_Exmemb"/>
</dbReference>
<evidence type="ECO:0000256" key="3">
    <source>
        <dbReference type="ARBA" id="ARBA00022692"/>
    </source>
</evidence>
<keyword evidence="10" id="KW-1185">Reference proteome</keyword>
<feature type="transmembrane region" description="Helical" evidence="7">
    <location>
        <begin position="28"/>
        <end position="60"/>
    </location>
</feature>
<dbReference type="GO" id="GO:0015369">
    <property type="term" value="F:calcium:proton antiporter activity"/>
    <property type="evidence" value="ECO:0007669"/>
    <property type="project" value="TreeGrafter"/>
</dbReference>
<sequence length="376" mass="40349">MTAKSCWERMYMETNDGTKRISQTKVELWVGFWMSAILFGATVGFQSGFLAIATVVPLSILIRVTTEDLIVRFQHDERELAAGLTSAILGNAIEMCFALVAVARDEALVAQTALTRAVLADCLLSLGTCFLCGGFQHGVQTYPIVMARDKTQLLVLSLASIVLPTVFKLTGPRGGFSQLRHRAVLVFLFYLGYEYHTHAVRPRPALTVGLAMAGGVVSAADAFGALDLPALRAHSLANSRKAPKMPLPMNLAVLAYALAVTVVTSIGVIQSIDVPYHALGVSKSFVGLVIIPAVYGCAEQAVTAIRSQAASIDWIIEVAIDSSIRITLFVLPTTVIVGWATGVEAMSLFFDGFQVTMLGLGVALVNYIMHTGSSHW</sequence>
<feature type="transmembrane region" description="Helical" evidence="7">
    <location>
        <begin position="208"/>
        <end position="230"/>
    </location>
</feature>
<feature type="transmembrane region" description="Helical" evidence="7">
    <location>
        <begin position="284"/>
        <end position="305"/>
    </location>
</feature>
<feature type="transmembrane region" description="Helical" evidence="7">
    <location>
        <begin position="151"/>
        <end position="167"/>
    </location>
</feature>
<dbReference type="PANTHER" id="PTHR31503:SF22">
    <property type="entry name" value="VACUOLAR CALCIUM ION TRANSPORTER"/>
    <property type="match status" value="1"/>
</dbReference>
<evidence type="ECO:0000256" key="7">
    <source>
        <dbReference type="SAM" id="Phobius"/>
    </source>
</evidence>
<organism evidence="9 10">
    <name type="scientific">Talaromyces islandicus</name>
    <name type="common">Penicillium islandicum</name>
    <dbReference type="NCBI Taxonomy" id="28573"/>
    <lineage>
        <taxon>Eukaryota</taxon>
        <taxon>Fungi</taxon>
        <taxon>Dikarya</taxon>
        <taxon>Ascomycota</taxon>
        <taxon>Pezizomycotina</taxon>
        <taxon>Eurotiomycetes</taxon>
        <taxon>Eurotiomycetidae</taxon>
        <taxon>Eurotiales</taxon>
        <taxon>Trichocomaceae</taxon>
        <taxon>Talaromyces</taxon>
        <taxon>Talaromyces sect. Islandici</taxon>
    </lineage>
</organism>
<reference evidence="9 10" key="1">
    <citation type="submission" date="2015-04" db="EMBL/GenBank/DDBJ databases">
        <authorList>
            <person name="Syromyatnikov M.Y."/>
            <person name="Popov V.N."/>
        </authorList>
    </citation>
    <scope>NUCLEOTIDE SEQUENCE [LARGE SCALE GENOMIC DNA]</scope>
    <source>
        <strain evidence="9">WF-38-12</strain>
    </source>
</reference>
<comment type="subcellular location">
    <subcellularLocation>
        <location evidence="1">Endomembrane system</location>
        <topology evidence="1">Multi-pass membrane protein</topology>
    </subcellularLocation>
</comment>
<evidence type="ECO:0000256" key="4">
    <source>
        <dbReference type="ARBA" id="ARBA00022989"/>
    </source>
</evidence>
<evidence type="ECO:0000256" key="1">
    <source>
        <dbReference type="ARBA" id="ARBA00004127"/>
    </source>
</evidence>
<evidence type="ECO:0000256" key="2">
    <source>
        <dbReference type="ARBA" id="ARBA00022448"/>
    </source>
</evidence>
<feature type="transmembrane region" description="Helical" evidence="7">
    <location>
        <begin position="80"/>
        <end position="102"/>
    </location>
</feature>